<proteinExistence type="predicted"/>
<dbReference type="EMBL" id="CM042885">
    <property type="protein sequence ID" value="KAI4367154.1"/>
    <property type="molecule type" value="Genomic_DNA"/>
</dbReference>
<comment type="caution">
    <text evidence="1">The sequence shown here is derived from an EMBL/GenBank/DDBJ whole genome shotgun (WGS) entry which is preliminary data.</text>
</comment>
<keyword evidence="2" id="KW-1185">Reference proteome</keyword>
<sequence length="128" mass="13764">MEPARLSLILILVAFALTPPSSVVAQNSPADYVPQSVVARNSPADYVPPSVVAQDSPADYLAGHNTARKAVGVGPITWSEELAAYARNYADKRAKDCQLRWALWVSNASVPVKRVGTLLCVSIEEKTD</sequence>
<accession>A0ACB9QKS3</accession>
<evidence type="ECO:0000313" key="2">
    <source>
        <dbReference type="Proteomes" id="UP001057402"/>
    </source>
</evidence>
<organism evidence="1 2">
    <name type="scientific">Melastoma candidum</name>
    <dbReference type="NCBI Taxonomy" id="119954"/>
    <lineage>
        <taxon>Eukaryota</taxon>
        <taxon>Viridiplantae</taxon>
        <taxon>Streptophyta</taxon>
        <taxon>Embryophyta</taxon>
        <taxon>Tracheophyta</taxon>
        <taxon>Spermatophyta</taxon>
        <taxon>Magnoliopsida</taxon>
        <taxon>eudicotyledons</taxon>
        <taxon>Gunneridae</taxon>
        <taxon>Pentapetalae</taxon>
        <taxon>rosids</taxon>
        <taxon>malvids</taxon>
        <taxon>Myrtales</taxon>
        <taxon>Melastomataceae</taxon>
        <taxon>Melastomatoideae</taxon>
        <taxon>Melastomateae</taxon>
        <taxon>Melastoma</taxon>
    </lineage>
</organism>
<gene>
    <name evidence="1" type="ORF">MLD38_022922</name>
</gene>
<name>A0ACB9QKS3_9MYRT</name>
<evidence type="ECO:0000313" key="1">
    <source>
        <dbReference type="EMBL" id="KAI4367154.1"/>
    </source>
</evidence>
<reference evidence="2" key="1">
    <citation type="journal article" date="2023" name="Front. Plant Sci.">
        <title>Chromosomal-level genome assembly of Melastoma candidum provides insights into trichome evolution.</title>
        <authorList>
            <person name="Zhong Y."/>
            <person name="Wu W."/>
            <person name="Sun C."/>
            <person name="Zou P."/>
            <person name="Liu Y."/>
            <person name="Dai S."/>
            <person name="Zhou R."/>
        </authorList>
    </citation>
    <scope>NUCLEOTIDE SEQUENCE [LARGE SCALE GENOMIC DNA]</scope>
</reference>
<dbReference type="Proteomes" id="UP001057402">
    <property type="component" value="Chromosome 6"/>
</dbReference>
<protein>
    <submittedName>
        <fullName evidence="1">Uncharacterized protein</fullName>
    </submittedName>
</protein>